<dbReference type="Gene3D" id="3.10.450.50">
    <property type="match status" value="1"/>
</dbReference>
<evidence type="ECO:0000313" key="1">
    <source>
        <dbReference type="EMBL" id="MFC4261403.1"/>
    </source>
</evidence>
<keyword evidence="2" id="KW-1185">Reference proteome</keyword>
<accession>A0ABV8QPT1</accession>
<name>A0ABV8QPT1_9BACT</name>
<gene>
    <name evidence="1" type="ORF">ACFOWM_00810</name>
</gene>
<sequence>MEPSKNALCPCGSGKKYKRCCLLKGGIVLCGKKPQFKYNKQFNRYESGIDHHYANFNNQGCDYIDSKPYIGKIKCRLVHEAGNSIIIPDYLLLKNGWIQPLHFTAPFLFKLDEKSIGCDFFIDIQNGETIKVRFYNYQILQTYPDKSQLYECEIFGPADIEEYACGEYKTIDDKIYFKLFHHTNEGGYNGITGTKTLRSSKWNYRGSKECVNYHFAYFTHIPEVKYPNDLITVAMSADGDIDYMIDSFVLPKVMLPDYRKRFENSIYTAKVYRSTTTDRNYTIEFLIPIESLDVKHIYLHHQGHLFFYEMCFPYIHRIKLKANSTLPFTDDFRIENVDVIVNSEYSIIGDARNKEGLAAPFEEDETKFIYKIEDCGKESIHDFWFSHENKDLFTGKVVETLKLKDVDDNPTK</sequence>
<dbReference type="SUPFAM" id="SSF103642">
    <property type="entry name" value="Sec-C motif"/>
    <property type="match status" value="1"/>
</dbReference>
<organism evidence="1 2">
    <name type="scientific">Ferruginibacter yonginensis</name>
    <dbReference type="NCBI Taxonomy" id="1310416"/>
    <lineage>
        <taxon>Bacteria</taxon>
        <taxon>Pseudomonadati</taxon>
        <taxon>Bacteroidota</taxon>
        <taxon>Chitinophagia</taxon>
        <taxon>Chitinophagales</taxon>
        <taxon>Chitinophagaceae</taxon>
        <taxon>Ferruginibacter</taxon>
    </lineage>
</organism>
<reference evidence="2" key="1">
    <citation type="journal article" date="2019" name="Int. J. Syst. Evol. Microbiol.">
        <title>The Global Catalogue of Microorganisms (GCM) 10K type strain sequencing project: providing services to taxonomists for standard genome sequencing and annotation.</title>
        <authorList>
            <consortium name="The Broad Institute Genomics Platform"/>
            <consortium name="The Broad Institute Genome Sequencing Center for Infectious Disease"/>
            <person name="Wu L."/>
            <person name="Ma J."/>
        </authorList>
    </citation>
    <scope>NUCLEOTIDE SEQUENCE [LARGE SCALE GENOMIC DNA]</scope>
    <source>
        <strain evidence="2">CECT 8289</strain>
    </source>
</reference>
<evidence type="ECO:0000313" key="2">
    <source>
        <dbReference type="Proteomes" id="UP001595907"/>
    </source>
</evidence>
<dbReference type="Proteomes" id="UP001595907">
    <property type="component" value="Unassembled WGS sequence"/>
</dbReference>
<dbReference type="InterPro" id="IPR004027">
    <property type="entry name" value="SEC_C_motif"/>
</dbReference>
<dbReference type="RefSeq" id="WP_379705682.1">
    <property type="nucleotide sequence ID" value="NZ_JBHSCZ010000001.1"/>
</dbReference>
<dbReference type="EMBL" id="JBHSCZ010000001">
    <property type="protein sequence ID" value="MFC4261403.1"/>
    <property type="molecule type" value="Genomic_DNA"/>
</dbReference>
<protein>
    <submittedName>
        <fullName evidence="1">YecA family protein</fullName>
    </submittedName>
</protein>
<proteinExistence type="predicted"/>
<dbReference type="Pfam" id="PF02810">
    <property type="entry name" value="SEC-C"/>
    <property type="match status" value="1"/>
</dbReference>
<comment type="caution">
    <text evidence="1">The sequence shown here is derived from an EMBL/GenBank/DDBJ whole genome shotgun (WGS) entry which is preliminary data.</text>
</comment>